<keyword evidence="2" id="KW-1185">Reference proteome</keyword>
<protein>
    <submittedName>
        <fullName evidence="1">Uncharacterized protein</fullName>
    </submittedName>
</protein>
<dbReference type="EMBL" id="VIEB01000155">
    <property type="protein sequence ID" value="TQE03416.1"/>
    <property type="molecule type" value="Genomic_DNA"/>
</dbReference>
<evidence type="ECO:0000313" key="2">
    <source>
        <dbReference type="Proteomes" id="UP000315295"/>
    </source>
</evidence>
<dbReference type="AlphaFoldDB" id="A0A540MX90"/>
<name>A0A540MX90_MALBA</name>
<proteinExistence type="predicted"/>
<dbReference type="Gene3D" id="2.60.120.10">
    <property type="entry name" value="Jelly Rolls"/>
    <property type="match status" value="1"/>
</dbReference>
<dbReference type="InterPro" id="IPR014710">
    <property type="entry name" value="RmlC-like_jellyroll"/>
</dbReference>
<gene>
    <name evidence="1" type="ORF">C1H46_010981</name>
</gene>
<dbReference type="Proteomes" id="UP000315295">
    <property type="component" value="Unassembled WGS sequence"/>
</dbReference>
<sequence length="63" mass="7246">MERREQCVCTLLIKHKKESFNMEHEDVIEVSTEAAKYLINNDNDVSLHIAKLIPSISISGQFE</sequence>
<organism evidence="1 2">
    <name type="scientific">Malus baccata</name>
    <name type="common">Siberian crab apple</name>
    <name type="synonym">Pyrus baccata</name>
    <dbReference type="NCBI Taxonomy" id="106549"/>
    <lineage>
        <taxon>Eukaryota</taxon>
        <taxon>Viridiplantae</taxon>
        <taxon>Streptophyta</taxon>
        <taxon>Embryophyta</taxon>
        <taxon>Tracheophyta</taxon>
        <taxon>Spermatophyta</taxon>
        <taxon>Magnoliopsida</taxon>
        <taxon>eudicotyledons</taxon>
        <taxon>Gunneridae</taxon>
        <taxon>Pentapetalae</taxon>
        <taxon>rosids</taxon>
        <taxon>fabids</taxon>
        <taxon>Rosales</taxon>
        <taxon>Rosaceae</taxon>
        <taxon>Amygdaloideae</taxon>
        <taxon>Maleae</taxon>
        <taxon>Malus</taxon>
    </lineage>
</organism>
<comment type="caution">
    <text evidence="1">The sequence shown here is derived from an EMBL/GenBank/DDBJ whole genome shotgun (WGS) entry which is preliminary data.</text>
</comment>
<reference evidence="1 2" key="1">
    <citation type="journal article" date="2019" name="G3 (Bethesda)">
        <title>Sequencing of a Wild Apple (Malus baccata) Genome Unravels the Differences Between Cultivated and Wild Apple Species Regarding Disease Resistance and Cold Tolerance.</title>
        <authorList>
            <person name="Chen X."/>
        </authorList>
    </citation>
    <scope>NUCLEOTIDE SEQUENCE [LARGE SCALE GENOMIC DNA]</scope>
    <source>
        <strain evidence="2">cv. Shandingzi</strain>
        <tissue evidence="1">Leaves</tissue>
    </source>
</reference>
<evidence type="ECO:0000313" key="1">
    <source>
        <dbReference type="EMBL" id="TQE03416.1"/>
    </source>
</evidence>
<accession>A0A540MX90</accession>